<keyword evidence="5" id="KW-0732">Signal</keyword>
<dbReference type="GO" id="GO:0004930">
    <property type="term" value="F:G protein-coupled receptor activity"/>
    <property type="evidence" value="ECO:0007669"/>
    <property type="project" value="UniProtKB-KW"/>
</dbReference>
<evidence type="ECO:0000256" key="4">
    <source>
        <dbReference type="ARBA" id="ARBA00022692"/>
    </source>
</evidence>
<feature type="transmembrane region" description="Helical" evidence="12">
    <location>
        <begin position="725"/>
        <end position="748"/>
    </location>
</feature>
<dbReference type="SUPFAM" id="SSF53822">
    <property type="entry name" value="Periplasmic binding protein-like I"/>
    <property type="match status" value="1"/>
</dbReference>
<dbReference type="InterPro" id="IPR000337">
    <property type="entry name" value="GPCR_3"/>
</dbReference>
<dbReference type="InterPro" id="IPR028082">
    <property type="entry name" value="Peripla_BP_I"/>
</dbReference>
<evidence type="ECO:0000256" key="6">
    <source>
        <dbReference type="ARBA" id="ARBA00022989"/>
    </source>
</evidence>
<dbReference type="Gene3D" id="3.40.50.2300">
    <property type="match status" value="2"/>
</dbReference>
<dbReference type="PANTHER" id="PTHR24061">
    <property type="entry name" value="CALCIUM-SENSING RECEPTOR-RELATED"/>
    <property type="match status" value="1"/>
</dbReference>
<keyword evidence="4 12" id="KW-0812">Transmembrane</keyword>
<keyword evidence="3" id="KW-1003">Cell membrane</keyword>
<dbReference type="CDD" id="cd06364">
    <property type="entry name" value="PBP1_CaSR"/>
    <property type="match status" value="1"/>
</dbReference>
<dbReference type="PRINTS" id="PR00248">
    <property type="entry name" value="GPCRMGR"/>
</dbReference>
<dbReference type="FunFam" id="3.40.50.2300:FF:000682">
    <property type="entry name" value="Vomeronasal 2 receptor, x4"/>
    <property type="match status" value="1"/>
</dbReference>
<feature type="domain" description="G-protein coupled receptors family 3 profile" evidence="13">
    <location>
        <begin position="565"/>
        <end position="830"/>
    </location>
</feature>
<evidence type="ECO:0000256" key="8">
    <source>
        <dbReference type="ARBA" id="ARBA00023136"/>
    </source>
</evidence>
<reference evidence="14" key="1">
    <citation type="submission" date="2025-08" db="UniProtKB">
        <authorList>
            <consortium name="Ensembl"/>
        </authorList>
    </citation>
    <scope>IDENTIFICATION</scope>
</reference>
<dbReference type="CDD" id="cd15283">
    <property type="entry name" value="7tmC_V2R_pheromone"/>
    <property type="match status" value="1"/>
</dbReference>
<organism evidence="14 15">
    <name type="scientific">Seriola dumerili</name>
    <name type="common">Greater amberjack</name>
    <name type="synonym">Caranx dumerili</name>
    <dbReference type="NCBI Taxonomy" id="41447"/>
    <lineage>
        <taxon>Eukaryota</taxon>
        <taxon>Metazoa</taxon>
        <taxon>Chordata</taxon>
        <taxon>Craniata</taxon>
        <taxon>Vertebrata</taxon>
        <taxon>Euteleostomi</taxon>
        <taxon>Actinopterygii</taxon>
        <taxon>Neopterygii</taxon>
        <taxon>Teleostei</taxon>
        <taxon>Neoteleostei</taxon>
        <taxon>Acanthomorphata</taxon>
        <taxon>Carangaria</taxon>
        <taxon>Carangiformes</taxon>
        <taxon>Carangidae</taxon>
        <taxon>Seriola</taxon>
    </lineage>
</organism>
<feature type="transmembrane region" description="Helical" evidence="12">
    <location>
        <begin position="792"/>
        <end position="815"/>
    </location>
</feature>
<dbReference type="InterPro" id="IPR004073">
    <property type="entry name" value="GPCR_3_vmron_rcpt_2"/>
</dbReference>
<evidence type="ECO:0000313" key="14">
    <source>
        <dbReference type="Ensembl" id="ENSSDUP00000032978.1"/>
    </source>
</evidence>
<name>A0A3B4VPL8_SERDU</name>
<evidence type="ECO:0000256" key="9">
    <source>
        <dbReference type="ARBA" id="ARBA00023170"/>
    </source>
</evidence>
<dbReference type="GeneTree" id="ENSGT00940000162782"/>
<comment type="subcellular location">
    <subcellularLocation>
        <location evidence="1">Cell membrane</location>
        <topology evidence="1">Multi-pass membrane protein</topology>
    </subcellularLocation>
</comment>
<evidence type="ECO:0000256" key="1">
    <source>
        <dbReference type="ARBA" id="ARBA00004651"/>
    </source>
</evidence>
<comment type="similarity">
    <text evidence="2">Belongs to the G-protein coupled receptor 3 family.</text>
</comment>
<evidence type="ECO:0000256" key="12">
    <source>
        <dbReference type="SAM" id="Phobius"/>
    </source>
</evidence>
<dbReference type="PANTHER" id="PTHR24061:SF418">
    <property type="entry name" value="C-FAMILY ODORANT RECEPTOR OLFCQ19-RELATED"/>
    <property type="match status" value="1"/>
</dbReference>
<evidence type="ECO:0000256" key="11">
    <source>
        <dbReference type="ARBA" id="ARBA00023224"/>
    </source>
</evidence>
<keyword evidence="11" id="KW-0807">Transducer</keyword>
<accession>A0A3B4VPL8</accession>
<feature type="transmembrane region" description="Helical" evidence="12">
    <location>
        <begin position="760"/>
        <end position="780"/>
    </location>
</feature>
<dbReference type="InterPro" id="IPR038550">
    <property type="entry name" value="GPCR_3_9-Cys_sf"/>
</dbReference>
<dbReference type="Pfam" id="PF01094">
    <property type="entry name" value="ANF_receptor"/>
    <property type="match status" value="1"/>
</dbReference>
<dbReference type="FunFam" id="2.10.50.30:FF:000002">
    <property type="entry name" value="Vomeronasal 2 receptor, h1"/>
    <property type="match status" value="1"/>
</dbReference>
<keyword evidence="9" id="KW-0675">Receptor</keyword>
<evidence type="ECO:0000313" key="15">
    <source>
        <dbReference type="Proteomes" id="UP000261420"/>
    </source>
</evidence>
<dbReference type="PRINTS" id="PR01535">
    <property type="entry name" value="VOMERONASL2R"/>
</dbReference>
<dbReference type="InterPro" id="IPR001828">
    <property type="entry name" value="ANF_lig-bd_rcpt"/>
</dbReference>
<keyword evidence="15" id="KW-1185">Reference proteome</keyword>
<evidence type="ECO:0000256" key="2">
    <source>
        <dbReference type="ARBA" id="ARBA00007242"/>
    </source>
</evidence>
<dbReference type="InterPro" id="IPR000068">
    <property type="entry name" value="GPCR_3_Ca_sens_rcpt-rel"/>
</dbReference>
<evidence type="ECO:0000256" key="7">
    <source>
        <dbReference type="ARBA" id="ARBA00023040"/>
    </source>
</evidence>
<dbReference type="AlphaFoldDB" id="A0A3B4VPL8"/>
<protein>
    <submittedName>
        <fullName evidence="14">Extracellular calcium-sensing receptor-like</fullName>
    </submittedName>
</protein>
<dbReference type="FunFam" id="3.40.50.2300:FF:000016">
    <property type="entry name" value="Taste 1 receptor member 2"/>
    <property type="match status" value="1"/>
</dbReference>
<dbReference type="OMA" id="ICTTWIV"/>
<keyword evidence="6 12" id="KW-1133">Transmembrane helix</keyword>
<dbReference type="InterPro" id="IPR011500">
    <property type="entry name" value="GPCR_3_9-Cys_dom"/>
</dbReference>
<evidence type="ECO:0000259" key="13">
    <source>
        <dbReference type="PROSITE" id="PS50259"/>
    </source>
</evidence>
<sequence>MHKAGDVVLGGLFEIHFFAVYPELSFTSEPQQPTCDGFDVLGFTQAQTMAFTIDEINRNSHLLPNVTLGYSLYDNCNQLGIGFRAALSLASGQEDQVTLHEPCVGTPPVLGIVGDDSSTRSIAISNVLGLYRVPMVSHYSTCSCLSDRKKFPSFFRTIPSDAFQVRAMIQILKHFGWTWAGLLISDNDYGLHAARSFQSDLGPSGGGCLAYTEILPWTDNPAELRRIVDVMKKSTARVVIVFAHEGHMIDLMEEVVRQNVTGLQWMASEAWTAAAVLQTPHLMPYLGGTLGIAIRRGEIPGLREYMLQIRPDLHHNSYGNNMVRFWEYTFQCRITPPPAGWVEAGGALCTGQENLENVETEFLDILNLRPEYNVYKAVYALAYALDEMMQCKPGRGPFSGHSCGNLKRLEPWQLVYYLEKVNFTTPFGDEVSFDENGDALPIYDIMNWQWLPDGRIKVQNVGEVKKSAFKGEELTLDEDKIFWNFESKEPPRTVRRESCPPGTRMARKKGEPECCFDCIPCSEGKINNKTDSMECTSCPEDFWSSPQRDHCVPKKIEFLSYHEPLGICLTATSLLGTFICAVVLGIFTYHRKTPIVRANNSELSFQLLFSLKLCFLCSLLFIGRPRLWTCQLRHAAFGISFVLCVSCILVKPMVVLAVFKASKPGGGASLKWFGAVQQRGTVLVLTSVQAAICVAWLVSSSPAPYKNTQYHNDKIVYECVVGSTIGFAVLLGYIGLLAILSFLLAFLARNLPDNFNEAKLITFSMLIFCAVWVAFVPAYISSPGKYADAVEVFAILASSFGLLVALFGPKCYIILLRPERNTKKAIMGRGNTKS</sequence>
<dbReference type="Proteomes" id="UP000261420">
    <property type="component" value="Unplaced"/>
</dbReference>
<feature type="transmembrane region" description="Helical" evidence="12">
    <location>
        <begin position="607"/>
        <end position="623"/>
    </location>
</feature>
<evidence type="ECO:0000256" key="5">
    <source>
        <dbReference type="ARBA" id="ARBA00022729"/>
    </source>
</evidence>
<keyword evidence="8 12" id="KW-0472">Membrane</keyword>
<feature type="transmembrane region" description="Helical" evidence="12">
    <location>
        <begin position="680"/>
        <end position="698"/>
    </location>
</feature>
<feature type="transmembrane region" description="Helical" evidence="12">
    <location>
        <begin position="564"/>
        <end position="587"/>
    </location>
</feature>
<dbReference type="InterPro" id="IPR017978">
    <property type="entry name" value="GPCR_3_C"/>
</dbReference>
<dbReference type="PROSITE" id="PS00981">
    <property type="entry name" value="G_PROTEIN_RECEP_F3_3"/>
    <property type="match status" value="1"/>
</dbReference>
<dbReference type="Pfam" id="PF00003">
    <property type="entry name" value="7tm_3"/>
    <property type="match status" value="1"/>
</dbReference>
<reference evidence="14" key="2">
    <citation type="submission" date="2025-09" db="UniProtKB">
        <authorList>
            <consortium name="Ensembl"/>
        </authorList>
    </citation>
    <scope>IDENTIFICATION</scope>
</reference>
<dbReference type="GO" id="GO:0005886">
    <property type="term" value="C:plasma membrane"/>
    <property type="evidence" value="ECO:0007669"/>
    <property type="project" value="UniProtKB-SubCell"/>
</dbReference>
<evidence type="ECO:0000256" key="3">
    <source>
        <dbReference type="ARBA" id="ARBA00022475"/>
    </source>
</evidence>
<keyword evidence="10" id="KW-0325">Glycoprotein</keyword>
<evidence type="ECO:0000256" key="10">
    <source>
        <dbReference type="ARBA" id="ARBA00023180"/>
    </source>
</evidence>
<dbReference type="InterPro" id="IPR017979">
    <property type="entry name" value="GPCR_3_CS"/>
</dbReference>
<keyword evidence="7" id="KW-0297">G-protein coupled receptor</keyword>
<dbReference type="Pfam" id="PF07562">
    <property type="entry name" value="NCD3G"/>
    <property type="match status" value="1"/>
</dbReference>
<dbReference type="PROSITE" id="PS50259">
    <property type="entry name" value="G_PROTEIN_RECEP_F3_4"/>
    <property type="match status" value="1"/>
</dbReference>
<proteinExistence type="inferred from homology"/>
<feature type="transmembrane region" description="Helical" evidence="12">
    <location>
        <begin position="635"/>
        <end position="659"/>
    </location>
</feature>
<dbReference type="Ensembl" id="ENSSDUT00000033541.1">
    <property type="protein sequence ID" value="ENSSDUP00000032978.1"/>
    <property type="gene ID" value="ENSSDUG00000023688.1"/>
</dbReference>
<dbReference type="Gene3D" id="2.10.50.30">
    <property type="entry name" value="GPCR, family 3, nine cysteines domain"/>
    <property type="match status" value="1"/>
</dbReference>